<dbReference type="AlphaFoldDB" id="A0A7J8SS17"/>
<evidence type="ECO:0000313" key="2">
    <source>
        <dbReference type="Proteomes" id="UP000593561"/>
    </source>
</evidence>
<proteinExistence type="predicted"/>
<keyword evidence="2" id="KW-1185">Reference proteome</keyword>
<evidence type="ECO:0000313" key="1">
    <source>
        <dbReference type="EMBL" id="MBA0628859.1"/>
    </source>
</evidence>
<accession>A0A7J8SS17</accession>
<organism evidence="1 2">
    <name type="scientific">Gossypium davidsonii</name>
    <name type="common">Davidson's cotton</name>
    <name type="synonym">Gossypium klotzschianum subsp. davidsonii</name>
    <dbReference type="NCBI Taxonomy" id="34287"/>
    <lineage>
        <taxon>Eukaryota</taxon>
        <taxon>Viridiplantae</taxon>
        <taxon>Streptophyta</taxon>
        <taxon>Embryophyta</taxon>
        <taxon>Tracheophyta</taxon>
        <taxon>Spermatophyta</taxon>
        <taxon>Magnoliopsida</taxon>
        <taxon>eudicotyledons</taxon>
        <taxon>Gunneridae</taxon>
        <taxon>Pentapetalae</taxon>
        <taxon>rosids</taxon>
        <taxon>malvids</taxon>
        <taxon>Malvales</taxon>
        <taxon>Malvaceae</taxon>
        <taxon>Malvoideae</taxon>
        <taxon>Gossypium</taxon>
    </lineage>
</organism>
<dbReference type="EMBL" id="JABFAC010000011">
    <property type="protein sequence ID" value="MBA0628859.1"/>
    <property type="molecule type" value="Genomic_DNA"/>
</dbReference>
<gene>
    <name evidence="1" type="ORF">Godav_023498</name>
</gene>
<protein>
    <submittedName>
        <fullName evidence="1">Uncharacterized protein</fullName>
    </submittedName>
</protein>
<sequence length="68" mass="7816">MFDFKQSGTYRVTRLTMEKMNQYPFLVHLCVLTAGLLPSEYAIDKGHTFVFKCQARLSWNIRAIGSGQ</sequence>
<comment type="caution">
    <text evidence="1">The sequence shown here is derived from an EMBL/GenBank/DDBJ whole genome shotgun (WGS) entry which is preliminary data.</text>
</comment>
<reference evidence="1 2" key="1">
    <citation type="journal article" date="2019" name="Genome Biol. Evol.">
        <title>Insights into the evolution of the New World diploid cottons (Gossypium, subgenus Houzingenia) based on genome sequencing.</title>
        <authorList>
            <person name="Grover C.E."/>
            <person name="Arick M.A. 2nd"/>
            <person name="Thrash A."/>
            <person name="Conover J.L."/>
            <person name="Sanders W.S."/>
            <person name="Peterson D.G."/>
            <person name="Frelichowski J.E."/>
            <person name="Scheffler J.A."/>
            <person name="Scheffler B.E."/>
            <person name="Wendel J.F."/>
        </authorList>
    </citation>
    <scope>NUCLEOTIDE SEQUENCE [LARGE SCALE GENOMIC DNA]</scope>
    <source>
        <strain evidence="1">27</strain>
        <tissue evidence="1">Leaf</tissue>
    </source>
</reference>
<name>A0A7J8SS17_GOSDV</name>
<dbReference type="Proteomes" id="UP000593561">
    <property type="component" value="Unassembled WGS sequence"/>
</dbReference>